<dbReference type="Proteomes" id="UP001054837">
    <property type="component" value="Unassembled WGS sequence"/>
</dbReference>
<proteinExistence type="predicted"/>
<reference evidence="1 2" key="1">
    <citation type="submission" date="2021-06" db="EMBL/GenBank/DDBJ databases">
        <title>Caerostris darwini draft genome.</title>
        <authorList>
            <person name="Kono N."/>
            <person name="Arakawa K."/>
        </authorList>
    </citation>
    <scope>NUCLEOTIDE SEQUENCE [LARGE SCALE GENOMIC DNA]</scope>
</reference>
<evidence type="ECO:0000313" key="1">
    <source>
        <dbReference type="EMBL" id="GIX67188.1"/>
    </source>
</evidence>
<name>A0AAV4M5H1_9ARAC</name>
<comment type="caution">
    <text evidence="1">The sequence shown here is derived from an EMBL/GenBank/DDBJ whole genome shotgun (WGS) entry which is preliminary data.</text>
</comment>
<gene>
    <name evidence="1" type="ORF">CDAR_474381</name>
</gene>
<sequence>MRVPISKTSVTSTFPSLVCPVCESHGRRSHLGRGGRGVARNECTSPLTLLYLLGMPDLFFLLLSRARDPPRKRLLGKFWKPNPWLFPN</sequence>
<accession>A0AAV4M5H1</accession>
<dbReference type="AlphaFoldDB" id="A0AAV4M5H1"/>
<keyword evidence="2" id="KW-1185">Reference proteome</keyword>
<organism evidence="1 2">
    <name type="scientific">Caerostris darwini</name>
    <dbReference type="NCBI Taxonomy" id="1538125"/>
    <lineage>
        <taxon>Eukaryota</taxon>
        <taxon>Metazoa</taxon>
        <taxon>Ecdysozoa</taxon>
        <taxon>Arthropoda</taxon>
        <taxon>Chelicerata</taxon>
        <taxon>Arachnida</taxon>
        <taxon>Araneae</taxon>
        <taxon>Araneomorphae</taxon>
        <taxon>Entelegynae</taxon>
        <taxon>Araneoidea</taxon>
        <taxon>Araneidae</taxon>
        <taxon>Caerostris</taxon>
    </lineage>
</organism>
<dbReference type="EMBL" id="BPLQ01000068">
    <property type="protein sequence ID" value="GIX67188.1"/>
    <property type="molecule type" value="Genomic_DNA"/>
</dbReference>
<protein>
    <submittedName>
        <fullName evidence="1">Uncharacterized protein</fullName>
    </submittedName>
</protein>
<evidence type="ECO:0000313" key="2">
    <source>
        <dbReference type="Proteomes" id="UP001054837"/>
    </source>
</evidence>